<evidence type="ECO:0000256" key="3">
    <source>
        <dbReference type="ARBA" id="ARBA00022729"/>
    </source>
</evidence>
<dbReference type="SUPFAM" id="SSF53850">
    <property type="entry name" value="Periplasmic binding protein-like II"/>
    <property type="match status" value="1"/>
</dbReference>
<evidence type="ECO:0000256" key="1">
    <source>
        <dbReference type="ARBA" id="ARBA00004418"/>
    </source>
</evidence>
<name>A0ABU3DE72_9RHOB</name>
<gene>
    <name evidence="5" type="ORF">RM543_04915</name>
</gene>
<proteinExistence type="inferred from homology"/>
<keyword evidence="6" id="KW-1185">Reference proteome</keyword>
<reference evidence="5 6" key="1">
    <citation type="submission" date="2023-09" db="EMBL/GenBank/DDBJ databases">
        <authorList>
            <person name="Rey-Velasco X."/>
        </authorList>
    </citation>
    <scope>NUCLEOTIDE SEQUENCE [LARGE SCALE GENOMIC DNA]</scope>
    <source>
        <strain evidence="5 6">F158</strain>
    </source>
</reference>
<comment type="similarity">
    <text evidence="2">Belongs to the bacterial solute-binding protein SsuA/TauA family.</text>
</comment>
<evidence type="ECO:0000256" key="2">
    <source>
        <dbReference type="ARBA" id="ARBA00010742"/>
    </source>
</evidence>
<feature type="domain" description="SsuA/THI5-like" evidence="4">
    <location>
        <begin position="65"/>
        <end position="265"/>
    </location>
</feature>
<comment type="caution">
    <text evidence="5">The sequence shown here is derived from an EMBL/GenBank/DDBJ whole genome shotgun (WGS) entry which is preliminary data.</text>
</comment>
<dbReference type="EMBL" id="JAVRHL010000001">
    <property type="protein sequence ID" value="MDT0682016.1"/>
    <property type="molecule type" value="Genomic_DNA"/>
</dbReference>
<comment type="subcellular location">
    <subcellularLocation>
        <location evidence="1">Periplasm</location>
    </subcellularLocation>
</comment>
<dbReference type="Gene3D" id="3.40.190.10">
    <property type="entry name" value="Periplasmic binding protein-like II"/>
    <property type="match status" value="2"/>
</dbReference>
<protein>
    <submittedName>
        <fullName evidence="5">ABC transporter substrate-binding protein</fullName>
    </submittedName>
</protein>
<organism evidence="5 6">
    <name type="scientific">Tropicimonas omnivorans</name>
    <dbReference type="NCBI Taxonomy" id="3075590"/>
    <lineage>
        <taxon>Bacteria</taxon>
        <taxon>Pseudomonadati</taxon>
        <taxon>Pseudomonadota</taxon>
        <taxon>Alphaproteobacteria</taxon>
        <taxon>Rhodobacterales</taxon>
        <taxon>Roseobacteraceae</taxon>
        <taxon>Tropicimonas</taxon>
    </lineage>
</organism>
<evidence type="ECO:0000313" key="5">
    <source>
        <dbReference type="EMBL" id="MDT0682016.1"/>
    </source>
</evidence>
<keyword evidence="3" id="KW-0732">Signal</keyword>
<dbReference type="InterPro" id="IPR015168">
    <property type="entry name" value="SsuA/THI5"/>
</dbReference>
<sequence length="342" mass="36470">MARDKADQNQNINGSLSMTLHRIRITQRFAVTLALPIVIGGTLPLHAQDTPIVVGAPAPVAALWPVFVAQTNGTFEEAGLDVTTRYVGGGQGLQQLVSNDLQIFVTNPDQPALAQDRGAPVQGFIGMINTPFSLLGAPGVTSFDDLQGKRIGTAAIASSDATLISTMLLENGLAKSEFEVFQTGSGSNKIAALLSGNVSAVTLTQPQDFIYLNSETTAVRLALSSDVVDSQAIAAFYNSNWADDNPEAVDAFVEAVREGKSFLLDEANRDAAIESLASSANVAPEIAAEIYDFYLEESLFETALELDLDMLDTYLDMAREAGIGDFETASNYFVTTWSDAEE</sequence>
<dbReference type="Pfam" id="PF09084">
    <property type="entry name" value="NMT1"/>
    <property type="match status" value="1"/>
</dbReference>
<dbReference type="RefSeq" id="WP_311689763.1">
    <property type="nucleotide sequence ID" value="NZ_JAVRHL010000001.1"/>
</dbReference>
<accession>A0ABU3DE72</accession>
<evidence type="ECO:0000259" key="4">
    <source>
        <dbReference type="Pfam" id="PF09084"/>
    </source>
</evidence>
<dbReference type="PANTHER" id="PTHR30024">
    <property type="entry name" value="ALIPHATIC SULFONATES-BINDING PROTEIN-RELATED"/>
    <property type="match status" value="1"/>
</dbReference>
<dbReference type="PANTHER" id="PTHR30024:SF47">
    <property type="entry name" value="TAURINE-BINDING PERIPLASMIC PROTEIN"/>
    <property type="match status" value="1"/>
</dbReference>
<dbReference type="Proteomes" id="UP001265259">
    <property type="component" value="Unassembled WGS sequence"/>
</dbReference>
<evidence type="ECO:0000313" key="6">
    <source>
        <dbReference type="Proteomes" id="UP001265259"/>
    </source>
</evidence>